<gene>
    <name evidence="2" type="ORF">SCLCIDRAFT_25969</name>
</gene>
<protein>
    <recommendedName>
        <fullName evidence="1">Fungal-type protein kinase domain-containing protein</fullName>
    </recommendedName>
</protein>
<dbReference type="EMBL" id="KN822053">
    <property type="protein sequence ID" value="KIM61342.1"/>
    <property type="molecule type" value="Genomic_DNA"/>
</dbReference>
<sequence>MTKSEIFQLCAQRAQLIFSSQDTRCFVVTSLLHQDELTIVLFDRGGSIVCNLFNIHSKPDTFARFVLGFLCTAPPYLGYNPSVQTGATWNLMFRCLQLHIKFTLFISTQIHSHRMVIWLAEVGPQSDLANIHREIGLKDGDPVIIKTTWVDDSSAITKGIILSLLASKGVQGAPVLIYEDFVLQPHDGEQPDGTTCLWGHLGFDAKETKVSDGNILELSKEAVKDLLRESMACMEGFAPRTPVCMLSKPWGTPITCFRSARELLGIIIDVLMTHQQASSNYNVTPDSKKVKGSFHILHRDTSPMNIGMVPQSHSTFPSDPTRGDDYHGLLFDWGFAAVDPLLDDSEADAPVTKVTNDMIEVARLLRPAVPSHINRSMNVPASNTYNANFLIAENGVLDDRTITYITWLLESEDPGLGITGTQPFIASELLLGTEGHVPHQIHHDLESILLVLVAMCVWYWEPHSPRSVSQSDSPPRNALPESTFVVKWLFPDQDDISISKTWLSIFTSEMRFEHEILNVISPYFSPLKMCLRELHQLMYGMSYNEYFKETRTHPTYEEMVKSLWRVIDQLPPDRMTHYEPSALVKSQYPPVSPEGIWLGKETVDGGIHSLQVNSLQLPGHSVLRSSQENKMSLNSHFNPYLKSPFLWSRVPRTPSSQTRAGTSLRNSDIGYAFLGIERKNHHAELLHCIDMGDMPSLHAIQRYKAWVREATVKDSATTTINETI</sequence>
<dbReference type="PANTHER" id="PTHR38248">
    <property type="entry name" value="FUNK1 6"/>
    <property type="match status" value="1"/>
</dbReference>
<dbReference type="AlphaFoldDB" id="A0A0C3A8Y3"/>
<dbReference type="STRING" id="1036808.A0A0C3A8Y3"/>
<feature type="domain" description="Fungal-type protein kinase" evidence="1">
    <location>
        <begin position="5"/>
        <end position="336"/>
    </location>
</feature>
<evidence type="ECO:0000259" key="1">
    <source>
        <dbReference type="Pfam" id="PF17667"/>
    </source>
</evidence>
<evidence type="ECO:0000313" key="3">
    <source>
        <dbReference type="Proteomes" id="UP000053989"/>
    </source>
</evidence>
<dbReference type="OrthoDB" id="2627755at2759"/>
<reference evidence="2 3" key="1">
    <citation type="submission" date="2014-04" db="EMBL/GenBank/DDBJ databases">
        <authorList>
            <consortium name="DOE Joint Genome Institute"/>
            <person name="Kuo A."/>
            <person name="Kohler A."/>
            <person name="Nagy L.G."/>
            <person name="Floudas D."/>
            <person name="Copeland A."/>
            <person name="Barry K.W."/>
            <person name="Cichocki N."/>
            <person name="Veneault-Fourrey C."/>
            <person name="LaButti K."/>
            <person name="Lindquist E.A."/>
            <person name="Lipzen A."/>
            <person name="Lundell T."/>
            <person name="Morin E."/>
            <person name="Murat C."/>
            <person name="Sun H."/>
            <person name="Tunlid A."/>
            <person name="Henrissat B."/>
            <person name="Grigoriev I.V."/>
            <person name="Hibbett D.S."/>
            <person name="Martin F."/>
            <person name="Nordberg H.P."/>
            <person name="Cantor M.N."/>
            <person name="Hua S.X."/>
        </authorList>
    </citation>
    <scope>NUCLEOTIDE SEQUENCE [LARGE SCALE GENOMIC DNA]</scope>
    <source>
        <strain evidence="2 3">Foug A</strain>
    </source>
</reference>
<evidence type="ECO:0000313" key="2">
    <source>
        <dbReference type="EMBL" id="KIM61342.1"/>
    </source>
</evidence>
<dbReference type="PANTHER" id="PTHR38248:SF2">
    <property type="entry name" value="FUNK1 11"/>
    <property type="match status" value="1"/>
</dbReference>
<dbReference type="Proteomes" id="UP000053989">
    <property type="component" value="Unassembled WGS sequence"/>
</dbReference>
<proteinExistence type="predicted"/>
<dbReference type="InParanoid" id="A0A0C3A8Y3"/>
<keyword evidence="3" id="KW-1185">Reference proteome</keyword>
<name>A0A0C3A8Y3_9AGAM</name>
<accession>A0A0C3A8Y3</accession>
<feature type="domain" description="Fungal-type protein kinase" evidence="1">
    <location>
        <begin position="417"/>
        <end position="456"/>
    </location>
</feature>
<dbReference type="HOGENOM" id="CLU_454286_0_0_1"/>
<dbReference type="InterPro" id="IPR040976">
    <property type="entry name" value="Pkinase_fungal"/>
</dbReference>
<dbReference type="Pfam" id="PF17667">
    <property type="entry name" value="Pkinase_fungal"/>
    <property type="match status" value="2"/>
</dbReference>
<organism evidence="2 3">
    <name type="scientific">Scleroderma citrinum Foug A</name>
    <dbReference type="NCBI Taxonomy" id="1036808"/>
    <lineage>
        <taxon>Eukaryota</taxon>
        <taxon>Fungi</taxon>
        <taxon>Dikarya</taxon>
        <taxon>Basidiomycota</taxon>
        <taxon>Agaricomycotina</taxon>
        <taxon>Agaricomycetes</taxon>
        <taxon>Agaricomycetidae</taxon>
        <taxon>Boletales</taxon>
        <taxon>Sclerodermatineae</taxon>
        <taxon>Sclerodermataceae</taxon>
        <taxon>Scleroderma</taxon>
    </lineage>
</organism>
<reference evidence="3" key="2">
    <citation type="submission" date="2015-01" db="EMBL/GenBank/DDBJ databases">
        <title>Evolutionary Origins and Diversification of the Mycorrhizal Mutualists.</title>
        <authorList>
            <consortium name="DOE Joint Genome Institute"/>
            <consortium name="Mycorrhizal Genomics Consortium"/>
            <person name="Kohler A."/>
            <person name="Kuo A."/>
            <person name="Nagy L.G."/>
            <person name="Floudas D."/>
            <person name="Copeland A."/>
            <person name="Barry K.W."/>
            <person name="Cichocki N."/>
            <person name="Veneault-Fourrey C."/>
            <person name="LaButti K."/>
            <person name="Lindquist E.A."/>
            <person name="Lipzen A."/>
            <person name="Lundell T."/>
            <person name="Morin E."/>
            <person name="Murat C."/>
            <person name="Riley R."/>
            <person name="Ohm R."/>
            <person name="Sun H."/>
            <person name="Tunlid A."/>
            <person name="Henrissat B."/>
            <person name="Grigoriev I.V."/>
            <person name="Hibbett D.S."/>
            <person name="Martin F."/>
        </authorList>
    </citation>
    <scope>NUCLEOTIDE SEQUENCE [LARGE SCALE GENOMIC DNA]</scope>
    <source>
        <strain evidence="3">Foug A</strain>
    </source>
</reference>